<proteinExistence type="predicted"/>
<keyword evidence="1" id="KW-0472">Membrane</keyword>
<keyword evidence="3" id="KW-1185">Reference proteome</keyword>
<evidence type="ECO:0000256" key="1">
    <source>
        <dbReference type="SAM" id="Phobius"/>
    </source>
</evidence>
<protein>
    <recommendedName>
        <fullName evidence="4">Zinc ribbon domain-containing protein</fullName>
    </recommendedName>
</protein>
<gene>
    <name evidence="2" type="ORF">HCG48_06180</name>
</gene>
<dbReference type="Proteomes" id="UP000500857">
    <property type="component" value="Chromosome"/>
</dbReference>
<name>A0A6H1TVP2_9CYAN</name>
<evidence type="ECO:0000313" key="2">
    <source>
        <dbReference type="EMBL" id="QIZ70207.1"/>
    </source>
</evidence>
<organism evidence="2 3">
    <name type="scientific">Oxynema aestuarii AP17</name>
    <dbReference type="NCBI Taxonomy" id="2064643"/>
    <lineage>
        <taxon>Bacteria</taxon>
        <taxon>Bacillati</taxon>
        <taxon>Cyanobacteriota</taxon>
        <taxon>Cyanophyceae</taxon>
        <taxon>Oscillatoriophycideae</taxon>
        <taxon>Oscillatoriales</taxon>
        <taxon>Oscillatoriaceae</taxon>
        <taxon>Oxynema</taxon>
        <taxon>Oxynema aestuarii</taxon>
    </lineage>
</organism>
<feature type="transmembrane region" description="Helical" evidence="1">
    <location>
        <begin position="98"/>
        <end position="122"/>
    </location>
</feature>
<dbReference type="RefSeq" id="WP_168568362.1">
    <property type="nucleotide sequence ID" value="NZ_CP051167.1"/>
</dbReference>
<accession>A0A6H1TVP2</accession>
<dbReference type="EMBL" id="CP051167">
    <property type="protein sequence ID" value="QIZ70207.1"/>
    <property type="molecule type" value="Genomic_DNA"/>
</dbReference>
<dbReference type="KEGG" id="oxy:HCG48_06180"/>
<keyword evidence="1" id="KW-0812">Transmembrane</keyword>
<keyword evidence="1" id="KW-1133">Transmembrane helix</keyword>
<reference evidence="2 3" key="1">
    <citation type="submission" date="2020-04" db="EMBL/GenBank/DDBJ databases">
        <authorList>
            <person name="Basu S."/>
            <person name="Maruthanayagam V."/>
            <person name="Chakraborty S."/>
            <person name="Pramanik A."/>
            <person name="Mukherjee J."/>
            <person name="Brink B."/>
        </authorList>
    </citation>
    <scope>NUCLEOTIDE SEQUENCE [LARGE SCALE GENOMIC DNA]</scope>
    <source>
        <strain evidence="2 3">AP17</strain>
    </source>
</reference>
<evidence type="ECO:0000313" key="3">
    <source>
        <dbReference type="Proteomes" id="UP000500857"/>
    </source>
</evidence>
<dbReference type="AlphaFoldDB" id="A0A6H1TVP2"/>
<feature type="transmembrane region" description="Helical" evidence="1">
    <location>
        <begin position="70"/>
        <end position="92"/>
    </location>
</feature>
<evidence type="ECO:0008006" key="4">
    <source>
        <dbReference type="Google" id="ProtNLM"/>
    </source>
</evidence>
<sequence length="201" mass="21916">MTLKPCRECEREVSTEAIACPHCGAPYPTQSHWKGPGFEWRSEATLWGYPLVHIAFGRNGRGGLRVAKGIVAIGQFGIGAIAIAQFGIGFLFSFGQVTFGAIAIAQVAAGVLFGMGQVATGYEAIGQWTFDRSSWSAIESNSQSKFIDKSTNLFDLVSPPRTNFDLVNTTPHSRSLFAYDSNLSRITRRNVNDDFFSSPSH</sequence>